<accession>A0A9X6XUQ1</accession>
<evidence type="ECO:0000313" key="1">
    <source>
        <dbReference type="EMBL" id="PDZ94007.1"/>
    </source>
</evidence>
<dbReference type="EMBL" id="NVMX01000293">
    <property type="protein sequence ID" value="PDZ94007.1"/>
    <property type="molecule type" value="Genomic_DNA"/>
</dbReference>
<comment type="caution">
    <text evidence="1">The sequence shown here is derived from an EMBL/GenBank/DDBJ whole genome shotgun (WGS) entry which is preliminary data.</text>
</comment>
<dbReference type="AlphaFoldDB" id="A0A9X6XUQ1"/>
<proteinExistence type="predicted"/>
<name>A0A9X6XUQ1_BACCE</name>
<dbReference type="Pfam" id="PF04308">
    <property type="entry name" value="RNaseH_like"/>
    <property type="match status" value="1"/>
</dbReference>
<dbReference type="InterPro" id="IPR007405">
    <property type="entry name" value="Phage_KVP40_Orf299"/>
</dbReference>
<gene>
    <name evidence="1" type="ORF">CON36_36155</name>
</gene>
<organism evidence="1 2">
    <name type="scientific">Bacillus cereus</name>
    <dbReference type="NCBI Taxonomy" id="1396"/>
    <lineage>
        <taxon>Bacteria</taxon>
        <taxon>Bacillati</taxon>
        <taxon>Bacillota</taxon>
        <taxon>Bacilli</taxon>
        <taxon>Bacillales</taxon>
        <taxon>Bacillaceae</taxon>
        <taxon>Bacillus</taxon>
        <taxon>Bacillus cereus group</taxon>
    </lineage>
</organism>
<evidence type="ECO:0000313" key="2">
    <source>
        <dbReference type="Proteomes" id="UP000219922"/>
    </source>
</evidence>
<dbReference type="Proteomes" id="UP000219922">
    <property type="component" value="Unassembled WGS sequence"/>
</dbReference>
<protein>
    <submittedName>
        <fullName evidence="1">Uncharacterized protein</fullName>
    </submittedName>
</protein>
<reference evidence="1 2" key="1">
    <citation type="submission" date="2017-09" db="EMBL/GenBank/DDBJ databases">
        <title>Large-scale bioinformatics analysis of Bacillus genomes uncovers conserved roles of natural products in bacterial physiology.</title>
        <authorList>
            <consortium name="Agbiome Team Llc"/>
            <person name="Bleich R.M."/>
            <person name="Grubbs K.J."/>
            <person name="Santa Maria K.C."/>
            <person name="Allen S.E."/>
            <person name="Farag S."/>
            <person name="Shank E.A."/>
            <person name="Bowers A."/>
        </authorList>
    </citation>
    <scope>NUCLEOTIDE SEQUENCE [LARGE SCALE GENOMIC DNA]</scope>
    <source>
        <strain evidence="1 2">AFS092789</strain>
    </source>
</reference>
<dbReference type="PANTHER" id="PTHR39961:SF1">
    <property type="entry name" value="DUF458 DOMAIN-CONTAINING PROTEIN"/>
    <property type="match status" value="1"/>
</dbReference>
<dbReference type="RefSeq" id="WP_098007387.1">
    <property type="nucleotide sequence ID" value="NZ_NUJB01000007.1"/>
</dbReference>
<dbReference type="PANTHER" id="PTHR39961">
    <property type="entry name" value="HYPOTHETICAL CYTOSOLIC PROTEIN"/>
    <property type="match status" value="1"/>
</dbReference>
<sequence length="182" mass="20989">MLFKKIEDQYQIQNLRFNSISEKSMDFDGIFHTIKDFMRSNPDGEYRLAIGTDSQAHKKHISFVTGIVIIRKGKGAWGCIRTENVPRKMKSLREKISYETTLTEMIAYMFTPELIDELLSVLSSQSRSTFTLEGHIDVGDKERNATRVLVREMESRIRSMGLVPKIKPYSFVASTYANKHTK</sequence>